<protein>
    <submittedName>
        <fullName evidence="1">Diaminohydroxyphosphoribosylamino-pyrimidine deaminase</fullName>
    </submittedName>
</protein>
<evidence type="ECO:0000313" key="1">
    <source>
        <dbReference type="EMBL" id="OBZ67241.1"/>
    </source>
</evidence>
<dbReference type="SUPFAM" id="SSF53335">
    <property type="entry name" value="S-adenosyl-L-methionine-dependent methyltransferases"/>
    <property type="match status" value="1"/>
</dbReference>
<dbReference type="PANTHER" id="PTHR14614:SF109">
    <property type="entry name" value="RIBOSOMAL LYSINE N-METHYLTRANSFERASE 5"/>
    <property type="match status" value="1"/>
</dbReference>
<evidence type="ECO:0000313" key="2">
    <source>
        <dbReference type="Proteomes" id="UP000092993"/>
    </source>
</evidence>
<dbReference type="OMA" id="WHASVDF"/>
<dbReference type="GO" id="GO:0005829">
    <property type="term" value="C:cytosol"/>
    <property type="evidence" value="ECO:0007669"/>
    <property type="project" value="TreeGrafter"/>
</dbReference>
<dbReference type="Pfam" id="PF10294">
    <property type="entry name" value="Methyltransf_16"/>
    <property type="match status" value="1"/>
</dbReference>
<organism evidence="1 2">
    <name type="scientific">Grifola frondosa</name>
    <name type="common">Maitake</name>
    <name type="synonym">Polyporus frondosus</name>
    <dbReference type="NCBI Taxonomy" id="5627"/>
    <lineage>
        <taxon>Eukaryota</taxon>
        <taxon>Fungi</taxon>
        <taxon>Dikarya</taxon>
        <taxon>Basidiomycota</taxon>
        <taxon>Agaricomycotina</taxon>
        <taxon>Agaricomycetes</taxon>
        <taxon>Polyporales</taxon>
        <taxon>Grifolaceae</taxon>
        <taxon>Grifola</taxon>
    </lineage>
</organism>
<dbReference type="InterPro" id="IPR019410">
    <property type="entry name" value="Methyltransf_16"/>
</dbReference>
<dbReference type="GO" id="GO:0008757">
    <property type="term" value="F:S-adenosylmethionine-dependent methyltransferase activity"/>
    <property type="evidence" value="ECO:0007669"/>
    <property type="project" value="UniProtKB-ARBA"/>
</dbReference>
<keyword evidence="2" id="KW-1185">Reference proteome</keyword>
<accession>A0A1C7LR44</accession>
<dbReference type="OrthoDB" id="2529286at2759"/>
<dbReference type="STRING" id="5627.A0A1C7LR44"/>
<dbReference type="PANTHER" id="PTHR14614">
    <property type="entry name" value="HEPATOCELLULAR CARCINOMA-ASSOCIATED ANTIGEN"/>
    <property type="match status" value="1"/>
</dbReference>
<dbReference type="AlphaFoldDB" id="A0A1C7LR44"/>
<dbReference type="Proteomes" id="UP000092993">
    <property type="component" value="Unassembled WGS sequence"/>
</dbReference>
<dbReference type="EMBL" id="LUGG01000025">
    <property type="protein sequence ID" value="OBZ67241.1"/>
    <property type="molecule type" value="Genomic_DNA"/>
</dbReference>
<comment type="caution">
    <text evidence="1">The sequence shown here is derived from an EMBL/GenBank/DDBJ whole genome shotgun (WGS) entry which is preliminary data.</text>
</comment>
<proteinExistence type="predicted"/>
<gene>
    <name evidence="1" type="primary">rib2_1</name>
    <name evidence="1" type="ORF">A0H81_12897</name>
</gene>
<dbReference type="GO" id="GO:0032991">
    <property type="term" value="C:protein-containing complex"/>
    <property type="evidence" value="ECO:0007669"/>
    <property type="project" value="TreeGrafter"/>
</dbReference>
<name>A0A1C7LR44_GRIFR</name>
<dbReference type="InterPro" id="IPR029063">
    <property type="entry name" value="SAM-dependent_MTases_sf"/>
</dbReference>
<dbReference type="Gene3D" id="3.40.50.150">
    <property type="entry name" value="Vaccinia Virus protein VP39"/>
    <property type="match status" value="1"/>
</dbReference>
<sequence>MEDQGIGQSPIMRGPVQIPPGSTLVSDADEEVFLLYTALAARKSEDGTTSFRGLGHVDSHEDTLSFTFTLGTPITSGGDKVETVKNATSKASKKKRNTRLFEVQHVLEVEIMQDKTALRSRKGDTGSVVWRASVDFAQTVLQQHYSRSPNALLNPSMLSNSHVLELGAGTGLLSIVLSPLVQHYTVTDIDALVPLIQKNLTRNLPKFPALSPSRRAHPLDWMTLHNASASFRRTLVPFAAVDLLLVVDCIYHPSLLPALLSTINYLTVPEKTSVVVVVELRAEDVIRDFLQGWLDLSDDGIWEIWSVSGFLEGPYAVWVGWKKSRV</sequence>
<reference evidence="1 2" key="1">
    <citation type="submission" date="2016-03" db="EMBL/GenBank/DDBJ databases">
        <title>Whole genome sequencing of Grifola frondosa 9006-11.</title>
        <authorList>
            <person name="Min B."/>
            <person name="Park H."/>
            <person name="Kim J.-G."/>
            <person name="Cho H."/>
            <person name="Oh Y.-L."/>
            <person name="Kong W.-S."/>
            <person name="Choi I.-G."/>
        </authorList>
    </citation>
    <scope>NUCLEOTIDE SEQUENCE [LARGE SCALE GENOMIC DNA]</scope>
    <source>
        <strain evidence="1 2">9006-11</strain>
    </source>
</reference>